<evidence type="ECO:0000313" key="6">
    <source>
        <dbReference type="EMBL" id="CAD8095722.1"/>
    </source>
</evidence>
<dbReference type="InterPro" id="IPR000217">
    <property type="entry name" value="Tubulin"/>
</dbReference>
<dbReference type="GO" id="GO:0005525">
    <property type="term" value="F:GTP binding"/>
    <property type="evidence" value="ECO:0007669"/>
    <property type="project" value="UniProtKB-KW"/>
</dbReference>
<keyword evidence="2" id="KW-0493">Microtubule</keyword>
<dbReference type="EMBL" id="CAJJDM010000102">
    <property type="protein sequence ID" value="CAD8095722.1"/>
    <property type="molecule type" value="Genomic_DNA"/>
</dbReference>
<dbReference type="GO" id="GO:0005874">
    <property type="term" value="C:microtubule"/>
    <property type="evidence" value="ECO:0007669"/>
    <property type="project" value="UniProtKB-KW"/>
</dbReference>
<dbReference type="InterPro" id="IPR003008">
    <property type="entry name" value="Tubulin_FtsZ_GTPase"/>
</dbReference>
<dbReference type="PANTHER" id="PTHR11588">
    <property type="entry name" value="TUBULIN"/>
    <property type="match status" value="1"/>
</dbReference>
<name>A0A8S1NTY7_PARPR</name>
<evidence type="ECO:0000256" key="2">
    <source>
        <dbReference type="ARBA" id="ARBA00022701"/>
    </source>
</evidence>
<comment type="similarity">
    <text evidence="1">Belongs to the tubulin family.</text>
</comment>
<dbReference type="OMA" id="SCCHSEY"/>
<sequence length="426" mass="49578">MQEIIIIGIGQSGINIGLEFIKQLNYDHCLNNHQEIINQDRYNKKINVFYNENSRQQFIPRCLFLDLESSQIDKLLLQKDVIIDPNCCFSMNCGSGNLFAIGKYTEGAELMDKCKHVLNKYFEQSGNLQGIIMFFSTGGGSGSGIASNLIQYFREKDLTKIVHCNPVFSQGVIHNYLEIYNTVLILHQMIETVDIVTVFDNVALQYICNNNNLDSNYQNFNKIIAESLIQTTASYRFPGFINGGMKKLALNLIPFPRLHFVQPSYMIINKSDWSITNILNKQYKLCSFQDYLPNEYISYQIQLRGNCFEMPESQSLLIRKDDLYQFLGHDTHYRTHTSVQHIDHENIVGFLGNSNGFKKYLQSYQEDFIKMFRKKAYVYAYENIGMDQMEFTEAEYNINDLISEYGPFIHSCCHSEYDNYEEEEEY</sequence>
<dbReference type="Pfam" id="PF00091">
    <property type="entry name" value="Tubulin"/>
    <property type="match status" value="1"/>
</dbReference>
<evidence type="ECO:0000313" key="7">
    <source>
        <dbReference type="Proteomes" id="UP000688137"/>
    </source>
</evidence>
<evidence type="ECO:0000256" key="1">
    <source>
        <dbReference type="ARBA" id="ARBA00009636"/>
    </source>
</evidence>
<feature type="domain" description="Tubulin/FtsZ GTPase" evidence="5">
    <location>
        <begin position="46"/>
        <end position="239"/>
    </location>
</feature>
<dbReference type="Proteomes" id="UP000688137">
    <property type="component" value="Unassembled WGS sequence"/>
</dbReference>
<organism evidence="6 7">
    <name type="scientific">Paramecium primaurelia</name>
    <dbReference type="NCBI Taxonomy" id="5886"/>
    <lineage>
        <taxon>Eukaryota</taxon>
        <taxon>Sar</taxon>
        <taxon>Alveolata</taxon>
        <taxon>Ciliophora</taxon>
        <taxon>Intramacronucleata</taxon>
        <taxon>Oligohymenophorea</taxon>
        <taxon>Peniculida</taxon>
        <taxon>Parameciidae</taxon>
        <taxon>Paramecium</taxon>
    </lineage>
</organism>
<dbReference type="GO" id="GO:0007017">
    <property type="term" value="P:microtubule-based process"/>
    <property type="evidence" value="ECO:0007669"/>
    <property type="project" value="InterPro"/>
</dbReference>
<comment type="caution">
    <text evidence="6">The sequence shown here is derived from an EMBL/GenBank/DDBJ whole genome shotgun (WGS) entry which is preliminary data.</text>
</comment>
<keyword evidence="4" id="KW-0342">GTP-binding</keyword>
<accession>A0A8S1NTY7</accession>
<protein>
    <recommendedName>
        <fullName evidence="5">Tubulin/FtsZ GTPase domain-containing protein</fullName>
    </recommendedName>
</protein>
<dbReference type="AlphaFoldDB" id="A0A8S1NTY7"/>
<dbReference type="SMART" id="SM00864">
    <property type="entry name" value="Tubulin"/>
    <property type="match status" value="1"/>
</dbReference>
<keyword evidence="3" id="KW-0547">Nucleotide-binding</keyword>
<gene>
    <name evidence="6" type="ORF">PPRIM_AZ9-3.1.T0990119</name>
</gene>
<evidence type="ECO:0000256" key="4">
    <source>
        <dbReference type="ARBA" id="ARBA00023134"/>
    </source>
</evidence>
<keyword evidence="7" id="KW-1185">Reference proteome</keyword>
<evidence type="ECO:0000259" key="5">
    <source>
        <dbReference type="SMART" id="SM00864"/>
    </source>
</evidence>
<evidence type="ECO:0000256" key="3">
    <source>
        <dbReference type="ARBA" id="ARBA00022741"/>
    </source>
</evidence>
<proteinExistence type="inferred from homology"/>
<reference evidence="6" key="1">
    <citation type="submission" date="2021-01" db="EMBL/GenBank/DDBJ databases">
        <authorList>
            <consortium name="Genoscope - CEA"/>
            <person name="William W."/>
        </authorList>
    </citation>
    <scope>NUCLEOTIDE SEQUENCE</scope>
</reference>